<sequence length="171" mass="18423">MPRPHFQHAQKQHHHPIRIVDSQHALQKHASGLSLTAADYSISFPSVPLPHHPKPHSPLPTPTYAASGATRLVHDTAAALTTTPSQRGTSTSQSASRHNSQEALATSPSKSVFSSPRHLDGVAARKARCISHGLTPKSAESPPRTHSLIFPLFPHPSTSKPKIAKSHPLDF</sequence>
<keyword evidence="3" id="KW-1185">Reference proteome</keyword>
<name>A0A6G1HUV1_9PEZI</name>
<reference evidence="2" key="1">
    <citation type="journal article" date="2020" name="Stud. Mycol.">
        <title>101 Dothideomycetes genomes: a test case for predicting lifestyles and emergence of pathogens.</title>
        <authorList>
            <person name="Haridas S."/>
            <person name="Albert R."/>
            <person name="Binder M."/>
            <person name="Bloem J."/>
            <person name="Labutti K."/>
            <person name="Salamov A."/>
            <person name="Andreopoulos B."/>
            <person name="Baker S."/>
            <person name="Barry K."/>
            <person name="Bills G."/>
            <person name="Bluhm B."/>
            <person name="Cannon C."/>
            <person name="Castanera R."/>
            <person name="Culley D."/>
            <person name="Daum C."/>
            <person name="Ezra D."/>
            <person name="Gonzalez J."/>
            <person name="Henrissat B."/>
            <person name="Kuo A."/>
            <person name="Liang C."/>
            <person name="Lipzen A."/>
            <person name="Lutzoni F."/>
            <person name="Magnuson J."/>
            <person name="Mondo S."/>
            <person name="Nolan M."/>
            <person name="Ohm R."/>
            <person name="Pangilinan J."/>
            <person name="Park H.-J."/>
            <person name="Ramirez L."/>
            <person name="Alfaro M."/>
            <person name="Sun H."/>
            <person name="Tritt A."/>
            <person name="Yoshinaga Y."/>
            <person name="Zwiers L.-H."/>
            <person name="Turgeon B."/>
            <person name="Goodwin S."/>
            <person name="Spatafora J."/>
            <person name="Crous P."/>
            <person name="Grigoriev I."/>
        </authorList>
    </citation>
    <scope>NUCLEOTIDE SEQUENCE</scope>
    <source>
        <strain evidence="2">CBS 262.69</strain>
    </source>
</reference>
<evidence type="ECO:0000256" key="1">
    <source>
        <dbReference type="SAM" id="MobiDB-lite"/>
    </source>
</evidence>
<feature type="region of interest" description="Disordered" evidence="1">
    <location>
        <begin position="134"/>
        <end position="171"/>
    </location>
</feature>
<dbReference type="AlphaFoldDB" id="A0A6G1HUV1"/>
<accession>A0A6G1HUV1</accession>
<feature type="region of interest" description="Disordered" evidence="1">
    <location>
        <begin position="74"/>
        <end position="117"/>
    </location>
</feature>
<feature type="compositionally biased region" description="Polar residues" evidence="1">
    <location>
        <begin position="79"/>
        <end position="114"/>
    </location>
</feature>
<proteinExistence type="predicted"/>
<evidence type="ECO:0000313" key="3">
    <source>
        <dbReference type="Proteomes" id="UP000799640"/>
    </source>
</evidence>
<dbReference type="EMBL" id="ML996697">
    <property type="protein sequence ID" value="KAF2399599.1"/>
    <property type="molecule type" value="Genomic_DNA"/>
</dbReference>
<evidence type="ECO:0000313" key="2">
    <source>
        <dbReference type="EMBL" id="KAF2399599.1"/>
    </source>
</evidence>
<protein>
    <submittedName>
        <fullName evidence="2">Uncharacterized protein</fullName>
    </submittedName>
</protein>
<gene>
    <name evidence="2" type="ORF">EJ06DRAFT_59679</name>
</gene>
<dbReference type="Proteomes" id="UP000799640">
    <property type="component" value="Unassembled WGS sequence"/>
</dbReference>
<organism evidence="2 3">
    <name type="scientific">Trichodelitschia bisporula</name>
    <dbReference type="NCBI Taxonomy" id="703511"/>
    <lineage>
        <taxon>Eukaryota</taxon>
        <taxon>Fungi</taxon>
        <taxon>Dikarya</taxon>
        <taxon>Ascomycota</taxon>
        <taxon>Pezizomycotina</taxon>
        <taxon>Dothideomycetes</taxon>
        <taxon>Dothideomycetes incertae sedis</taxon>
        <taxon>Phaeotrichales</taxon>
        <taxon>Phaeotrichaceae</taxon>
        <taxon>Trichodelitschia</taxon>
    </lineage>
</organism>